<evidence type="ECO:0000256" key="1">
    <source>
        <dbReference type="SAM" id="Phobius"/>
    </source>
</evidence>
<protein>
    <submittedName>
        <fullName evidence="2">Uncharacterized protein</fullName>
    </submittedName>
</protein>
<dbReference type="PANTHER" id="PTHR28254">
    <property type="entry name" value="CYTOCHROME B-C1 COMPLEX SUBUNIT 10"/>
    <property type="match status" value="1"/>
</dbReference>
<sequence>MSRVTFQPTPAFKAGSEFGRRWGVSLGLWGAAAGVTAVFLLSTTPLVKRELLSKVPVVGDYWKDKTPASDKFF</sequence>
<dbReference type="GO" id="GO:0005739">
    <property type="term" value="C:mitochondrion"/>
    <property type="evidence" value="ECO:0007669"/>
    <property type="project" value="GOC"/>
</dbReference>
<keyword evidence="1" id="KW-0812">Transmembrane</keyword>
<dbReference type="AlphaFoldDB" id="A0A4R0R3B3"/>
<dbReference type="Pfam" id="PF09796">
    <property type="entry name" value="QCR10"/>
    <property type="match status" value="1"/>
</dbReference>
<dbReference type="GO" id="GO:0006122">
    <property type="term" value="P:mitochondrial electron transport, ubiquinol to cytochrome c"/>
    <property type="evidence" value="ECO:0007669"/>
    <property type="project" value="InterPro"/>
</dbReference>
<evidence type="ECO:0000313" key="3">
    <source>
        <dbReference type="Proteomes" id="UP000292702"/>
    </source>
</evidence>
<dbReference type="OrthoDB" id="2391627at2759"/>
<dbReference type="STRING" id="92696.A0A4R0R3B3"/>
<keyword evidence="3" id="KW-1185">Reference proteome</keyword>
<dbReference type="EMBL" id="RWJN01000440">
    <property type="protein sequence ID" value="TCD61680.1"/>
    <property type="molecule type" value="Genomic_DNA"/>
</dbReference>
<accession>A0A4R0R3B3</accession>
<reference evidence="2 3" key="1">
    <citation type="submission" date="2018-11" db="EMBL/GenBank/DDBJ databases">
        <title>Genome assembly of Steccherinum ochraceum LE-BIN_3174, the white-rot fungus of the Steccherinaceae family (The Residual Polyporoid clade, Polyporales, Basidiomycota).</title>
        <authorList>
            <person name="Fedorova T.V."/>
            <person name="Glazunova O.A."/>
            <person name="Landesman E.O."/>
            <person name="Moiseenko K.V."/>
            <person name="Psurtseva N.V."/>
            <person name="Savinova O.S."/>
            <person name="Shakhova N.V."/>
            <person name="Tyazhelova T.V."/>
            <person name="Vasina D.V."/>
        </authorList>
    </citation>
    <scope>NUCLEOTIDE SEQUENCE [LARGE SCALE GENOMIC DNA]</scope>
    <source>
        <strain evidence="2 3">LE-BIN_3174</strain>
    </source>
</reference>
<name>A0A4R0R3B3_9APHY</name>
<dbReference type="InterPro" id="IPR019182">
    <property type="entry name" value="Cytochrome_b-c1_su10_fun"/>
</dbReference>
<gene>
    <name evidence="2" type="ORF">EIP91_008102</name>
</gene>
<keyword evidence="1" id="KW-0472">Membrane</keyword>
<comment type="caution">
    <text evidence="2">The sequence shown here is derived from an EMBL/GenBank/DDBJ whole genome shotgun (WGS) entry which is preliminary data.</text>
</comment>
<keyword evidence="1" id="KW-1133">Transmembrane helix</keyword>
<organism evidence="2 3">
    <name type="scientific">Steccherinum ochraceum</name>
    <dbReference type="NCBI Taxonomy" id="92696"/>
    <lineage>
        <taxon>Eukaryota</taxon>
        <taxon>Fungi</taxon>
        <taxon>Dikarya</taxon>
        <taxon>Basidiomycota</taxon>
        <taxon>Agaricomycotina</taxon>
        <taxon>Agaricomycetes</taxon>
        <taxon>Polyporales</taxon>
        <taxon>Steccherinaceae</taxon>
        <taxon>Steccherinum</taxon>
    </lineage>
</organism>
<feature type="transmembrane region" description="Helical" evidence="1">
    <location>
        <begin position="26"/>
        <end position="47"/>
    </location>
</feature>
<evidence type="ECO:0000313" key="2">
    <source>
        <dbReference type="EMBL" id="TCD61680.1"/>
    </source>
</evidence>
<proteinExistence type="predicted"/>
<dbReference type="Proteomes" id="UP000292702">
    <property type="component" value="Unassembled WGS sequence"/>
</dbReference>
<dbReference type="PANTHER" id="PTHR28254:SF1">
    <property type="entry name" value="CYTOCHROME B-C1 COMPLEX SUBUNIT 10, MITOCHONDRIAL"/>
    <property type="match status" value="1"/>
</dbReference>